<dbReference type="GeneID" id="20647708"/>
<dbReference type="AlphaFoldDB" id="G5A633"/>
<name>G5A633_PHYSP</name>
<dbReference type="SMR" id="G5A633"/>
<feature type="transmembrane region" description="Helical" evidence="1">
    <location>
        <begin position="274"/>
        <end position="297"/>
    </location>
</feature>
<evidence type="ECO:0000313" key="2">
    <source>
        <dbReference type="EMBL" id="EGZ08788.1"/>
    </source>
</evidence>
<feature type="transmembrane region" description="Helical" evidence="1">
    <location>
        <begin position="85"/>
        <end position="104"/>
    </location>
</feature>
<feature type="transmembrane region" description="Helical" evidence="1">
    <location>
        <begin position="20"/>
        <end position="40"/>
    </location>
</feature>
<keyword evidence="1" id="KW-0812">Transmembrane</keyword>
<dbReference type="InParanoid" id="G5A633"/>
<dbReference type="Proteomes" id="UP000002640">
    <property type="component" value="Unassembled WGS sequence"/>
</dbReference>
<protein>
    <submittedName>
        <fullName evidence="2">Uncharacterized protein</fullName>
    </submittedName>
</protein>
<feature type="transmembrane region" description="Helical" evidence="1">
    <location>
        <begin position="180"/>
        <end position="204"/>
    </location>
</feature>
<dbReference type="RefSeq" id="XP_009535421.1">
    <property type="nucleotide sequence ID" value="XM_009537126.1"/>
</dbReference>
<feature type="transmembrane region" description="Helical" evidence="1">
    <location>
        <begin position="224"/>
        <end position="253"/>
    </location>
</feature>
<accession>G5A633</accession>
<reference evidence="2 3" key="1">
    <citation type="journal article" date="2006" name="Science">
        <title>Phytophthora genome sequences uncover evolutionary origins and mechanisms of pathogenesis.</title>
        <authorList>
            <person name="Tyler B.M."/>
            <person name="Tripathy S."/>
            <person name="Zhang X."/>
            <person name="Dehal P."/>
            <person name="Jiang R.H."/>
            <person name="Aerts A."/>
            <person name="Arredondo F.D."/>
            <person name="Baxter L."/>
            <person name="Bensasson D."/>
            <person name="Beynon J.L."/>
            <person name="Chapman J."/>
            <person name="Damasceno C.M."/>
            <person name="Dorrance A.E."/>
            <person name="Dou D."/>
            <person name="Dickerman A.W."/>
            <person name="Dubchak I.L."/>
            <person name="Garbelotto M."/>
            <person name="Gijzen M."/>
            <person name="Gordon S.G."/>
            <person name="Govers F."/>
            <person name="Grunwald N.J."/>
            <person name="Huang W."/>
            <person name="Ivors K.L."/>
            <person name="Jones R.W."/>
            <person name="Kamoun S."/>
            <person name="Krampis K."/>
            <person name="Lamour K.H."/>
            <person name="Lee M.K."/>
            <person name="McDonald W.H."/>
            <person name="Medina M."/>
            <person name="Meijer H.J."/>
            <person name="Nordberg E.K."/>
            <person name="Maclean D.J."/>
            <person name="Ospina-Giraldo M.D."/>
            <person name="Morris P.F."/>
            <person name="Phuntumart V."/>
            <person name="Putnam N.H."/>
            <person name="Rash S."/>
            <person name="Rose J.K."/>
            <person name="Sakihama Y."/>
            <person name="Salamov A.A."/>
            <person name="Savidor A."/>
            <person name="Scheuring C.F."/>
            <person name="Smith B.M."/>
            <person name="Sobral B.W."/>
            <person name="Terry A."/>
            <person name="Torto-Alalibo T.A."/>
            <person name="Win J."/>
            <person name="Xu Z."/>
            <person name="Zhang H."/>
            <person name="Grigoriev I.V."/>
            <person name="Rokhsar D.S."/>
            <person name="Boore J.L."/>
        </authorList>
    </citation>
    <scope>NUCLEOTIDE SEQUENCE [LARGE SCALE GENOMIC DNA]</scope>
    <source>
        <strain evidence="2 3">P6497</strain>
    </source>
</reference>
<dbReference type="KEGG" id="psoj:PHYSODRAFT_339222"/>
<evidence type="ECO:0000313" key="3">
    <source>
        <dbReference type="Proteomes" id="UP000002640"/>
    </source>
</evidence>
<dbReference type="EMBL" id="JH159160">
    <property type="protein sequence ID" value="EGZ08788.1"/>
    <property type="molecule type" value="Genomic_DNA"/>
</dbReference>
<sequence>MNQQIAVVNCQVALTFIYPVYTYGFVSLTGVNQVLFVLVLPIIKLIAKNWVSRTLVDYDDLKPQSVIFVVEVFNALYISNTLQSASSWTLTVTIMVVDVVHFWFSMHDILAVLKEVKVLMAKIPQDHPLAKENFLQVAMRILALHTLAARSAPAEADNAVISSIFSKDERALFIKKSTQVLFITEYVILVEYVEVVLPVVYVAYRSVLFYMPNRAFYASMTELTIGQLLSSALNVLAYSSLEFGSLIISAIVLRRTLDISPWRQLGFVLETHTGMVQSMLINLLIYITQISLAHLGADFSFKFSWLHAK</sequence>
<gene>
    <name evidence="2" type="ORF">PHYSODRAFT_339222</name>
</gene>
<proteinExistence type="predicted"/>
<keyword evidence="1" id="KW-0472">Membrane</keyword>
<evidence type="ECO:0000256" key="1">
    <source>
        <dbReference type="SAM" id="Phobius"/>
    </source>
</evidence>
<keyword evidence="1" id="KW-1133">Transmembrane helix</keyword>
<organism evidence="2 3">
    <name type="scientific">Phytophthora sojae (strain P6497)</name>
    <name type="common">Soybean stem and root rot agent</name>
    <name type="synonym">Phytophthora megasperma f. sp. glycines</name>
    <dbReference type="NCBI Taxonomy" id="1094619"/>
    <lineage>
        <taxon>Eukaryota</taxon>
        <taxon>Sar</taxon>
        <taxon>Stramenopiles</taxon>
        <taxon>Oomycota</taxon>
        <taxon>Peronosporomycetes</taxon>
        <taxon>Peronosporales</taxon>
        <taxon>Peronosporaceae</taxon>
        <taxon>Phytophthora</taxon>
    </lineage>
</organism>
<keyword evidence="3" id="KW-1185">Reference proteome</keyword>